<name>A0A0B0MR27_GOSAR</name>
<protein>
    <submittedName>
        <fullName evidence="1">Uncharacterized protein</fullName>
    </submittedName>
</protein>
<organism evidence="1 2">
    <name type="scientific">Gossypium arboreum</name>
    <name type="common">Tree cotton</name>
    <name type="synonym">Gossypium nanking</name>
    <dbReference type="NCBI Taxonomy" id="29729"/>
    <lineage>
        <taxon>Eukaryota</taxon>
        <taxon>Viridiplantae</taxon>
        <taxon>Streptophyta</taxon>
        <taxon>Embryophyta</taxon>
        <taxon>Tracheophyta</taxon>
        <taxon>Spermatophyta</taxon>
        <taxon>Magnoliopsida</taxon>
        <taxon>eudicotyledons</taxon>
        <taxon>Gunneridae</taxon>
        <taxon>Pentapetalae</taxon>
        <taxon>rosids</taxon>
        <taxon>malvids</taxon>
        <taxon>Malvales</taxon>
        <taxon>Malvaceae</taxon>
        <taxon>Malvoideae</taxon>
        <taxon>Gossypium</taxon>
    </lineage>
</organism>
<keyword evidence="2" id="KW-1185">Reference proteome</keyword>
<comment type="caution">
    <text evidence="1">The sequence shown here is derived from an EMBL/GenBank/DDBJ whole genome shotgun (WGS) entry which is preliminary data.</text>
</comment>
<reference evidence="2" key="1">
    <citation type="submission" date="2014-09" db="EMBL/GenBank/DDBJ databases">
        <authorList>
            <person name="Mudge J."/>
            <person name="Ramaraj T."/>
            <person name="Lindquist I.E."/>
            <person name="Bharti A.K."/>
            <person name="Sundararajan A."/>
            <person name="Cameron C.T."/>
            <person name="Woodward J.E."/>
            <person name="May G.D."/>
            <person name="Brubaker C."/>
            <person name="Broadhvest J."/>
            <person name="Wilkins T.A."/>
        </authorList>
    </citation>
    <scope>NUCLEOTIDE SEQUENCE</scope>
    <source>
        <strain evidence="2">cv. AKA8401</strain>
    </source>
</reference>
<evidence type="ECO:0000313" key="2">
    <source>
        <dbReference type="Proteomes" id="UP000032142"/>
    </source>
</evidence>
<gene>
    <name evidence="1" type="ORF">F383_29804</name>
</gene>
<dbReference type="Proteomes" id="UP000032142">
    <property type="component" value="Unassembled WGS sequence"/>
</dbReference>
<accession>A0A0B0MR27</accession>
<evidence type="ECO:0000313" key="1">
    <source>
        <dbReference type="EMBL" id="KHG04583.1"/>
    </source>
</evidence>
<sequence length="11" mass="1268">MDSPITVKSYK</sequence>
<proteinExistence type="predicted"/>
<dbReference type="EMBL" id="JRRC01414382">
    <property type="protein sequence ID" value="KHG04583.1"/>
    <property type="molecule type" value="Genomic_DNA"/>
</dbReference>